<evidence type="ECO:0000256" key="1">
    <source>
        <dbReference type="SAM" id="MobiDB-lite"/>
    </source>
</evidence>
<dbReference type="SUPFAM" id="SSF52980">
    <property type="entry name" value="Restriction endonuclease-like"/>
    <property type="match status" value="1"/>
</dbReference>
<accession>A0A239J330</accession>
<dbReference type="InterPro" id="IPR007569">
    <property type="entry name" value="DUF559"/>
</dbReference>
<dbReference type="AlphaFoldDB" id="A0A239J330"/>
<evidence type="ECO:0000313" key="3">
    <source>
        <dbReference type="EMBL" id="SNT00082.1"/>
    </source>
</evidence>
<dbReference type="PANTHER" id="PTHR38590">
    <property type="entry name" value="BLL0828 PROTEIN"/>
    <property type="match status" value="1"/>
</dbReference>
<organism evidence="3 4">
    <name type="scientific">Actinoplanes regularis</name>
    <dbReference type="NCBI Taxonomy" id="52697"/>
    <lineage>
        <taxon>Bacteria</taxon>
        <taxon>Bacillati</taxon>
        <taxon>Actinomycetota</taxon>
        <taxon>Actinomycetes</taxon>
        <taxon>Micromonosporales</taxon>
        <taxon>Micromonosporaceae</taxon>
        <taxon>Actinoplanes</taxon>
    </lineage>
</organism>
<proteinExistence type="predicted"/>
<protein>
    <submittedName>
        <fullName evidence="3">Very-short-patch-repair endonuclease</fullName>
    </submittedName>
</protein>
<keyword evidence="3" id="KW-0255">Endonuclease</keyword>
<sequence length="456" mass="48846">MALAVVLSGYGDRSDSAADRDRVFSVSAALSARSWAIVGGRPIGYRLWMATRVLDRSAGGAVWLSLTPLVDACCLGEKDARIVPRDLLLGMLLAFDISGIPTDRVVWIESFSSCSLDEVMTSASPWAPAISTRMVGSLSRSETVAAILDDMEALARTLFPVWLPGAEGITTSAGAAVAAVRALAFRQAARTSQYGPFLADLATGAVAGRKGNTRRHRPEVRALGLGRVLAASFGWQRCVLALHPPKKLDEKTAFTLDGAAQWLVDHGRLSVWIFAAMPPAVASPPMAALPATGAVPEAISTVANLPLPTVSVAPPGSRPVAERPLRRAKASGVRPRGVSGKPHPSSPAEVLLEEALADRPWAAGRSWNCTVRLGTLVNPVRVDLLWAKEQCIVEVDGADHRTAGKFAADRQRDVMLQIHGYVVLRFTNVQVFDDVENVLALLQQLLADRRRTRKGR</sequence>
<dbReference type="InterPro" id="IPR047216">
    <property type="entry name" value="Endonuclease_DUF559_bact"/>
</dbReference>
<dbReference type="Pfam" id="PF04480">
    <property type="entry name" value="DUF559"/>
    <property type="match status" value="1"/>
</dbReference>
<dbReference type="OrthoDB" id="570572at2"/>
<dbReference type="Proteomes" id="UP000198415">
    <property type="component" value="Unassembled WGS sequence"/>
</dbReference>
<gene>
    <name evidence="3" type="ORF">SAMN06264365_13239</name>
</gene>
<name>A0A239J330_9ACTN</name>
<dbReference type="GO" id="GO:0004519">
    <property type="term" value="F:endonuclease activity"/>
    <property type="evidence" value="ECO:0007669"/>
    <property type="project" value="UniProtKB-KW"/>
</dbReference>
<keyword evidence="3" id="KW-0540">Nuclease</keyword>
<keyword evidence="4" id="KW-1185">Reference proteome</keyword>
<dbReference type="EMBL" id="FZNR01000032">
    <property type="protein sequence ID" value="SNT00082.1"/>
    <property type="molecule type" value="Genomic_DNA"/>
</dbReference>
<evidence type="ECO:0000259" key="2">
    <source>
        <dbReference type="Pfam" id="PF04480"/>
    </source>
</evidence>
<dbReference type="Gene3D" id="3.40.960.10">
    <property type="entry name" value="VSR Endonuclease"/>
    <property type="match status" value="1"/>
</dbReference>
<dbReference type="InterPro" id="IPR011335">
    <property type="entry name" value="Restrct_endonuc-II-like"/>
</dbReference>
<feature type="region of interest" description="Disordered" evidence="1">
    <location>
        <begin position="314"/>
        <end position="345"/>
    </location>
</feature>
<reference evidence="3 4" key="1">
    <citation type="submission" date="2017-06" db="EMBL/GenBank/DDBJ databases">
        <authorList>
            <person name="Kim H.J."/>
            <person name="Triplett B.A."/>
        </authorList>
    </citation>
    <scope>NUCLEOTIDE SEQUENCE [LARGE SCALE GENOMIC DNA]</scope>
    <source>
        <strain evidence="3 4">DSM 43151</strain>
    </source>
</reference>
<feature type="domain" description="DUF559" evidence="2">
    <location>
        <begin position="382"/>
        <end position="445"/>
    </location>
</feature>
<evidence type="ECO:0000313" key="4">
    <source>
        <dbReference type="Proteomes" id="UP000198415"/>
    </source>
</evidence>
<keyword evidence="3" id="KW-0378">Hydrolase</keyword>
<dbReference type="PANTHER" id="PTHR38590:SF1">
    <property type="entry name" value="BLL0828 PROTEIN"/>
    <property type="match status" value="1"/>
</dbReference>